<feature type="chain" id="PRO_5039401508" evidence="2">
    <location>
        <begin position="25"/>
        <end position="223"/>
    </location>
</feature>
<protein>
    <submittedName>
        <fullName evidence="3">Uncharacterized protein</fullName>
    </submittedName>
</protein>
<feature type="compositionally biased region" description="Low complexity" evidence="1">
    <location>
        <begin position="106"/>
        <end position="119"/>
    </location>
</feature>
<dbReference type="KEGG" id="snk:CP967_03750"/>
<organism evidence="3 4">
    <name type="scientific">Streptomyces nitrosporeus</name>
    <dbReference type="NCBI Taxonomy" id="28894"/>
    <lineage>
        <taxon>Bacteria</taxon>
        <taxon>Bacillati</taxon>
        <taxon>Actinomycetota</taxon>
        <taxon>Actinomycetes</taxon>
        <taxon>Kitasatosporales</taxon>
        <taxon>Streptomycetaceae</taxon>
        <taxon>Streptomyces</taxon>
    </lineage>
</organism>
<proteinExistence type="predicted"/>
<gene>
    <name evidence="3" type="ORF">CP967_03750</name>
</gene>
<feature type="region of interest" description="Disordered" evidence="1">
    <location>
        <begin position="176"/>
        <end position="223"/>
    </location>
</feature>
<feature type="compositionally biased region" description="Low complexity" evidence="1">
    <location>
        <begin position="76"/>
        <end position="97"/>
    </location>
</feature>
<feature type="region of interest" description="Disordered" evidence="1">
    <location>
        <begin position="42"/>
        <end position="124"/>
    </location>
</feature>
<dbReference type="Proteomes" id="UP000326178">
    <property type="component" value="Chromosome"/>
</dbReference>
<feature type="signal peptide" evidence="2">
    <location>
        <begin position="1"/>
        <end position="24"/>
    </location>
</feature>
<keyword evidence="2" id="KW-0732">Signal</keyword>
<evidence type="ECO:0000313" key="4">
    <source>
        <dbReference type="Proteomes" id="UP000326178"/>
    </source>
</evidence>
<feature type="compositionally biased region" description="Basic and acidic residues" evidence="1">
    <location>
        <begin position="60"/>
        <end position="75"/>
    </location>
</feature>
<name>A0A5J6F593_9ACTN</name>
<evidence type="ECO:0000256" key="2">
    <source>
        <dbReference type="SAM" id="SignalP"/>
    </source>
</evidence>
<dbReference type="EMBL" id="CP023702">
    <property type="protein sequence ID" value="QEU71186.1"/>
    <property type="molecule type" value="Genomic_DNA"/>
</dbReference>
<reference evidence="3 4" key="1">
    <citation type="submission" date="2017-09" db="EMBL/GenBank/DDBJ databases">
        <authorList>
            <person name="Lee N."/>
            <person name="Cho B.-K."/>
        </authorList>
    </citation>
    <scope>NUCLEOTIDE SEQUENCE [LARGE SCALE GENOMIC DNA]</scope>
    <source>
        <strain evidence="3 4">ATCC 12769</strain>
    </source>
</reference>
<accession>A0A5J6F593</accession>
<keyword evidence="4" id="KW-1185">Reference proteome</keyword>
<sequence length="223" mass="21770">MRHALAALLLAVLTLVGAPAAAGAVPVAQVLAASAPAAVPSYPAPQVSTGQATPGHARTQRTDRAPRYGGVHDVRGGQAAPAGGATAAARAVMAATGSPPPPGPAAGPRATRGPPAGGAVPDSVSGPSAWWAGVFAPGPRAGADRPHVPHHVPPLGQAALPPRLLGLPAPRLLTGTADRARPAVPGGALASLPGVRGPPGVTAGQPAVHRSCSTDPSYRHRLL</sequence>
<evidence type="ECO:0000313" key="3">
    <source>
        <dbReference type="EMBL" id="QEU71186.1"/>
    </source>
</evidence>
<dbReference type="AlphaFoldDB" id="A0A5J6F593"/>
<evidence type="ECO:0000256" key="1">
    <source>
        <dbReference type="SAM" id="MobiDB-lite"/>
    </source>
</evidence>